<evidence type="ECO:0000313" key="2">
    <source>
        <dbReference type="Proteomes" id="UP000266723"/>
    </source>
</evidence>
<organism evidence="1 2">
    <name type="scientific">Brassica cretica</name>
    <name type="common">Mustard</name>
    <dbReference type="NCBI Taxonomy" id="69181"/>
    <lineage>
        <taxon>Eukaryota</taxon>
        <taxon>Viridiplantae</taxon>
        <taxon>Streptophyta</taxon>
        <taxon>Embryophyta</taxon>
        <taxon>Tracheophyta</taxon>
        <taxon>Spermatophyta</taxon>
        <taxon>Magnoliopsida</taxon>
        <taxon>eudicotyledons</taxon>
        <taxon>Gunneridae</taxon>
        <taxon>Pentapetalae</taxon>
        <taxon>rosids</taxon>
        <taxon>malvids</taxon>
        <taxon>Brassicales</taxon>
        <taxon>Brassicaceae</taxon>
        <taxon>Brassiceae</taxon>
        <taxon>Brassica</taxon>
    </lineage>
</organism>
<protein>
    <submittedName>
        <fullName evidence="1">Uncharacterized protein</fullName>
    </submittedName>
</protein>
<keyword evidence="2" id="KW-1185">Reference proteome</keyword>
<reference evidence="1 2" key="1">
    <citation type="journal article" date="2020" name="BMC Genomics">
        <title>Intraspecific diversification of the crop wild relative Brassica cretica Lam. using demographic model selection.</title>
        <authorList>
            <person name="Kioukis A."/>
            <person name="Michalopoulou V.A."/>
            <person name="Briers L."/>
            <person name="Pirintsos S."/>
            <person name="Studholme D.J."/>
            <person name="Pavlidis P."/>
            <person name="Sarris P.F."/>
        </authorList>
    </citation>
    <scope>NUCLEOTIDE SEQUENCE [LARGE SCALE GENOMIC DNA]</scope>
    <source>
        <strain evidence="2">cv. PFS-1207/04</strain>
    </source>
</reference>
<accession>A0ABQ7DD42</accession>
<evidence type="ECO:0000313" key="1">
    <source>
        <dbReference type="EMBL" id="KAF3569552.1"/>
    </source>
</evidence>
<proteinExistence type="predicted"/>
<dbReference type="EMBL" id="QGKV02000759">
    <property type="protein sequence ID" value="KAF3569552.1"/>
    <property type="molecule type" value="Genomic_DNA"/>
</dbReference>
<name>A0ABQ7DD42_BRACR</name>
<comment type="caution">
    <text evidence="1">The sequence shown here is derived from an EMBL/GenBank/DDBJ whole genome shotgun (WGS) entry which is preliminary data.</text>
</comment>
<sequence>MCSMPETEREEEPVMMDFSHLMASLNQAQHELPNVRRLLTCFDSVLSGDHFCGMIYSSRGPIQAASLVQAECEHFLSGVPHIPEPVYTDIVNWINREISDDTLSDFVVESFGYISDSMLAVPGSMQTSYLMFLADGLPSLWKQALPLTVWMIKQVPR</sequence>
<dbReference type="Proteomes" id="UP000266723">
    <property type="component" value="Unassembled WGS sequence"/>
</dbReference>
<gene>
    <name evidence="1" type="ORF">DY000_02013666</name>
</gene>